<organism evidence="1 2">
    <name type="scientific">Acidithiobacillus caldus (strain SM-1)</name>
    <dbReference type="NCBI Taxonomy" id="990288"/>
    <lineage>
        <taxon>Bacteria</taxon>
        <taxon>Pseudomonadati</taxon>
        <taxon>Pseudomonadota</taxon>
        <taxon>Acidithiobacillia</taxon>
        <taxon>Acidithiobacillales</taxon>
        <taxon>Acidithiobacillaceae</taxon>
        <taxon>Acidithiobacillus</taxon>
    </lineage>
</organism>
<protein>
    <submittedName>
        <fullName evidence="1">Uncharacterized protein</fullName>
    </submittedName>
</protein>
<name>F9ZPI9_ACICS</name>
<gene>
    <name evidence="1" type="ordered locus">Atc_0158</name>
</gene>
<reference evidence="1 2" key="1">
    <citation type="journal article" date="2011" name="J. Genet. Genomics">
        <title>Unraveling the Acidithiobacillus caldus complete genome and its central metabolisms for carbon assimilation.</title>
        <authorList>
            <person name="You X.Y."/>
            <person name="Guo X."/>
            <person name="Zheng H.J."/>
            <person name="Zhang M.J."/>
            <person name="Liu L.J."/>
            <person name="Zhu Y.Q."/>
            <person name="Zhu B."/>
            <person name="Wang S.Y."/>
            <person name="Zhao G.P."/>
            <person name="Poetsch A."/>
            <person name="Jiang C.Y."/>
            <person name="Liu S.J."/>
        </authorList>
    </citation>
    <scope>NUCLEOTIDE SEQUENCE [LARGE SCALE GENOMIC DNA]</scope>
    <source>
        <strain evidence="1 2">SM-1</strain>
    </source>
</reference>
<accession>F9ZPI9</accession>
<dbReference type="KEGG" id="acu:Atc_0158"/>
<dbReference type="EMBL" id="CP002573">
    <property type="protein sequence ID" value="AEK56809.1"/>
    <property type="molecule type" value="Genomic_DNA"/>
</dbReference>
<evidence type="ECO:0000313" key="2">
    <source>
        <dbReference type="Proteomes" id="UP000006135"/>
    </source>
</evidence>
<dbReference type="Proteomes" id="UP000006135">
    <property type="component" value="Chromosome"/>
</dbReference>
<sequence length="41" mass="4053">MDPGLAVAARIATIPAPVIQPKAAVKPCVQQGGLGPSSVSR</sequence>
<dbReference type="HOGENOM" id="CLU_3264226_0_0_6"/>
<dbReference type="AlphaFoldDB" id="F9ZPI9"/>
<evidence type="ECO:0000313" key="1">
    <source>
        <dbReference type="EMBL" id="AEK56809.1"/>
    </source>
</evidence>
<proteinExistence type="predicted"/>
<keyword evidence="2" id="KW-1185">Reference proteome</keyword>